<keyword evidence="18" id="KW-0460">Magnesium</keyword>
<proteinExistence type="inferred from homology"/>
<dbReference type="GO" id="GO:0006915">
    <property type="term" value="P:apoptotic process"/>
    <property type="evidence" value="ECO:0007669"/>
    <property type="project" value="UniProtKB-KW"/>
</dbReference>
<accession>A0A914A5B7</accession>
<dbReference type="EC" id="2.7.11.25" evidence="5"/>
<dbReference type="EnsemblMetazoa" id="XM_038203070.1">
    <property type="protein sequence ID" value="XP_038058998.1"/>
    <property type="gene ID" value="LOC119730264"/>
</dbReference>
<evidence type="ECO:0000313" key="30">
    <source>
        <dbReference type="EnsemblMetazoa" id="XP_038058998.1"/>
    </source>
</evidence>
<keyword evidence="31" id="KW-1185">Reference proteome</keyword>
<dbReference type="GO" id="GO:0043123">
    <property type="term" value="P:positive regulation of canonical NF-kappaB signal transduction"/>
    <property type="evidence" value="ECO:0007669"/>
    <property type="project" value="UniProtKB-ARBA"/>
</dbReference>
<dbReference type="PANTHER" id="PTHR46716:SF1">
    <property type="entry name" value="MITOGEN-ACTIVATED PROTEIN KINASE KINASE KINASE 7"/>
    <property type="match status" value="1"/>
</dbReference>
<evidence type="ECO:0000256" key="23">
    <source>
        <dbReference type="ARBA" id="ARBA00023163"/>
    </source>
</evidence>
<protein>
    <recommendedName>
        <fullName evidence="6">Mitogen-activated protein kinase kinase kinase 7</fullName>
        <ecNumber evidence="5">2.7.11.25</ecNumber>
    </recommendedName>
</protein>
<dbReference type="Gene3D" id="3.30.200.20">
    <property type="entry name" value="Phosphorylase Kinase, domain 1"/>
    <property type="match status" value="1"/>
</dbReference>
<dbReference type="GO" id="GO:0004709">
    <property type="term" value="F:MAP kinase kinase kinase activity"/>
    <property type="evidence" value="ECO:0007669"/>
    <property type="project" value="UniProtKB-EC"/>
</dbReference>
<keyword evidence="10" id="KW-0723">Serine/threonine-protein kinase</keyword>
<keyword evidence="13" id="KW-0053">Apoptosis</keyword>
<evidence type="ECO:0000256" key="9">
    <source>
        <dbReference type="ARBA" id="ARBA00022499"/>
    </source>
</evidence>
<comment type="catalytic activity">
    <reaction evidence="24">
        <text>L-threonyl-[protein] + ATP = O-phospho-L-threonyl-[protein] + ADP + H(+)</text>
        <dbReference type="Rhea" id="RHEA:46608"/>
        <dbReference type="Rhea" id="RHEA-COMP:11060"/>
        <dbReference type="Rhea" id="RHEA-COMP:11605"/>
        <dbReference type="ChEBI" id="CHEBI:15378"/>
        <dbReference type="ChEBI" id="CHEBI:30013"/>
        <dbReference type="ChEBI" id="CHEBI:30616"/>
        <dbReference type="ChEBI" id="CHEBI:61977"/>
        <dbReference type="ChEBI" id="CHEBI:456216"/>
        <dbReference type="EC" id="2.7.11.25"/>
    </reaction>
</comment>
<feature type="coiled-coil region" evidence="27">
    <location>
        <begin position="608"/>
        <end position="666"/>
    </location>
</feature>
<comment type="similarity">
    <text evidence="4">Belongs to the protein kinase superfamily. STE Ser/Thr protein kinase family. MAP kinase kinase kinase subfamily.</text>
</comment>
<dbReference type="RefSeq" id="XP_038058998.1">
    <property type="nucleotide sequence ID" value="XM_038203070.1"/>
</dbReference>
<keyword evidence="12" id="KW-0808">Transferase</keyword>
<evidence type="ECO:0000256" key="28">
    <source>
        <dbReference type="SAM" id="MobiDB-lite"/>
    </source>
</evidence>
<dbReference type="GO" id="GO:0009893">
    <property type="term" value="P:positive regulation of metabolic process"/>
    <property type="evidence" value="ECO:0007669"/>
    <property type="project" value="UniProtKB-ARBA"/>
</dbReference>
<evidence type="ECO:0000256" key="18">
    <source>
        <dbReference type="ARBA" id="ARBA00022842"/>
    </source>
</evidence>
<dbReference type="GO" id="GO:0005737">
    <property type="term" value="C:cytoplasm"/>
    <property type="evidence" value="ECO:0007669"/>
    <property type="project" value="UniProtKB-SubCell"/>
</dbReference>
<keyword evidence="19" id="KW-0832">Ubl conjugation</keyword>
<dbReference type="Gene3D" id="1.10.510.10">
    <property type="entry name" value="Transferase(Phosphotransferase) domain 1"/>
    <property type="match status" value="1"/>
</dbReference>
<evidence type="ECO:0000256" key="17">
    <source>
        <dbReference type="ARBA" id="ARBA00022840"/>
    </source>
</evidence>
<name>A0A914A5B7_PATMI</name>
<evidence type="ECO:0000256" key="10">
    <source>
        <dbReference type="ARBA" id="ARBA00022527"/>
    </source>
</evidence>
<dbReference type="GO" id="GO:0043410">
    <property type="term" value="P:positive regulation of MAPK cascade"/>
    <property type="evidence" value="ECO:0007669"/>
    <property type="project" value="UniProtKB-ARBA"/>
</dbReference>
<reference evidence="30" key="1">
    <citation type="submission" date="2022-11" db="UniProtKB">
        <authorList>
            <consortium name="EnsemblMetazoa"/>
        </authorList>
    </citation>
    <scope>IDENTIFICATION</scope>
</reference>
<dbReference type="PROSITE" id="PS00108">
    <property type="entry name" value="PROTEIN_KINASE_ST"/>
    <property type="match status" value="1"/>
</dbReference>
<keyword evidence="21" id="KW-0346">Stress response</keyword>
<evidence type="ECO:0000313" key="31">
    <source>
        <dbReference type="Proteomes" id="UP000887568"/>
    </source>
</evidence>
<keyword evidence="15 26" id="KW-0547">Nucleotide-binding</keyword>
<dbReference type="CDD" id="cd14058">
    <property type="entry name" value="STKc_TAK1"/>
    <property type="match status" value="1"/>
</dbReference>
<evidence type="ECO:0000256" key="24">
    <source>
        <dbReference type="ARBA" id="ARBA00047559"/>
    </source>
</evidence>
<dbReference type="PROSITE" id="PS00107">
    <property type="entry name" value="PROTEIN_KINASE_ATP"/>
    <property type="match status" value="1"/>
</dbReference>
<evidence type="ECO:0000256" key="1">
    <source>
        <dbReference type="ARBA" id="ARBA00001946"/>
    </source>
</evidence>
<evidence type="ECO:0000256" key="15">
    <source>
        <dbReference type="ARBA" id="ARBA00022741"/>
    </source>
</evidence>
<dbReference type="InterPro" id="IPR011009">
    <property type="entry name" value="Kinase-like_dom_sf"/>
</dbReference>
<dbReference type="GO" id="GO:0071560">
    <property type="term" value="P:cellular response to transforming growth factor beta stimulus"/>
    <property type="evidence" value="ECO:0007669"/>
    <property type="project" value="UniProtKB-ARBA"/>
</dbReference>
<dbReference type="GO" id="GO:0007254">
    <property type="term" value="P:JNK cascade"/>
    <property type="evidence" value="ECO:0007669"/>
    <property type="project" value="TreeGrafter"/>
</dbReference>
<dbReference type="InterPro" id="IPR001245">
    <property type="entry name" value="Ser-Thr/Tyr_kinase_cat_dom"/>
</dbReference>
<dbReference type="GO" id="GO:0019901">
    <property type="term" value="F:protein kinase binding"/>
    <property type="evidence" value="ECO:0007669"/>
    <property type="project" value="UniProtKB-ARBA"/>
</dbReference>
<evidence type="ECO:0000256" key="19">
    <source>
        <dbReference type="ARBA" id="ARBA00022843"/>
    </source>
</evidence>
<dbReference type="SMART" id="SM00220">
    <property type="entry name" value="S_TKc"/>
    <property type="match status" value="1"/>
</dbReference>
<keyword evidence="7" id="KW-1003">Cell membrane</keyword>
<organism evidence="30 31">
    <name type="scientific">Patiria miniata</name>
    <name type="common">Bat star</name>
    <name type="synonym">Asterina miniata</name>
    <dbReference type="NCBI Taxonomy" id="46514"/>
    <lineage>
        <taxon>Eukaryota</taxon>
        <taxon>Metazoa</taxon>
        <taxon>Echinodermata</taxon>
        <taxon>Eleutherozoa</taxon>
        <taxon>Asterozoa</taxon>
        <taxon>Asteroidea</taxon>
        <taxon>Valvatacea</taxon>
        <taxon>Valvatida</taxon>
        <taxon>Asterinidae</taxon>
        <taxon>Patiria</taxon>
    </lineage>
</organism>
<evidence type="ECO:0000256" key="7">
    <source>
        <dbReference type="ARBA" id="ARBA00022475"/>
    </source>
</evidence>
<dbReference type="InterPro" id="IPR000719">
    <property type="entry name" value="Prot_kinase_dom"/>
</dbReference>
<dbReference type="InterPro" id="IPR008271">
    <property type="entry name" value="Ser/Thr_kinase_AS"/>
</dbReference>
<evidence type="ECO:0000256" key="26">
    <source>
        <dbReference type="PROSITE-ProRule" id="PRU10141"/>
    </source>
</evidence>
<evidence type="ECO:0000256" key="11">
    <source>
        <dbReference type="ARBA" id="ARBA00022553"/>
    </source>
</evidence>
<keyword evidence="11" id="KW-0597">Phosphoprotein</keyword>
<dbReference type="GeneID" id="119730264"/>
<evidence type="ECO:0000256" key="5">
    <source>
        <dbReference type="ARBA" id="ARBA00012406"/>
    </source>
</evidence>
<evidence type="ECO:0000256" key="8">
    <source>
        <dbReference type="ARBA" id="ARBA00022490"/>
    </source>
</evidence>
<evidence type="ECO:0000256" key="4">
    <source>
        <dbReference type="ARBA" id="ARBA00006529"/>
    </source>
</evidence>
<evidence type="ECO:0000256" key="20">
    <source>
        <dbReference type="ARBA" id="ARBA00023015"/>
    </source>
</evidence>
<feature type="binding site" evidence="26">
    <location>
        <position position="47"/>
    </location>
    <ligand>
        <name>ATP</name>
        <dbReference type="ChEBI" id="CHEBI:30616"/>
    </ligand>
</feature>
<dbReference type="Proteomes" id="UP000887568">
    <property type="component" value="Unplaced"/>
</dbReference>
<feature type="region of interest" description="Disordered" evidence="28">
    <location>
        <begin position="454"/>
        <end position="503"/>
    </location>
</feature>
<evidence type="ECO:0000256" key="27">
    <source>
        <dbReference type="SAM" id="Coils"/>
    </source>
</evidence>
<evidence type="ECO:0000256" key="22">
    <source>
        <dbReference type="ARBA" id="ARBA00023136"/>
    </source>
</evidence>
<comment type="cofactor">
    <cofactor evidence="1">
        <name>Mg(2+)</name>
        <dbReference type="ChEBI" id="CHEBI:18420"/>
    </cofactor>
</comment>
<dbReference type="InterPro" id="IPR017441">
    <property type="entry name" value="Protein_kinase_ATP_BS"/>
</dbReference>
<keyword evidence="23" id="KW-0804">Transcription</keyword>
<evidence type="ECO:0000256" key="16">
    <source>
        <dbReference type="ARBA" id="ARBA00022777"/>
    </source>
</evidence>
<keyword evidence="16" id="KW-0418">Kinase</keyword>
<evidence type="ECO:0000256" key="3">
    <source>
        <dbReference type="ARBA" id="ARBA00004496"/>
    </source>
</evidence>
<dbReference type="OrthoDB" id="10261027at2759"/>
<comment type="subcellular location">
    <subcellularLocation>
        <location evidence="2">Cell membrane</location>
        <topology evidence="2">Peripheral membrane protein</topology>
        <orientation evidence="2">Cytoplasmic side</orientation>
    </subcellularLocation>
    <subcellularLocation>
        <location evidence="3">Cytoplasm</location>
    </subcellularLocation>
</comment>
<feature type="compositionally biased region" description="Basic and acidic residues" evidence="28">
    <location>
        <begin position="362"/>
        <end position="373"/>
    </location>
</feature>
<feature type="compositionally biased region" description="Low complexity" evidence="28">
    <location>
        <begin position="309"/>
        <end position="325"/>
    </location>
</feature>
<comment type="catalytic activity">
    <reaction evidence="25">
        <text>L-seryl-[protein] + ATP = O-phospho-L-seryl-[protein] + ADP + H(+)</text>
        <dbReference type="Rhea" id="RHEA:17989"/>
        <dbReference type="Rhea" id="RHEA-COMP:9863"/>
        <dbReference type="Rhea" id="RHEA-COMP:11604"/>
        <dbReference type="ChEBI" id="CHEBI:15378"/>
        <dbReference type="ChEBI" id="CHEBI:29999"/>
        <dbReference type="ChEBI" id="CHEBI:30616"/>
        <dbReference type="ChEBI" id="CHEBI:83421"/>
        <dbReference type="ChEBI" id="CHEBI:456216"/>
        <dbReference type="EC" id="2.7.11.25"/>
    </reaction>
</comment>
<evidence type="ECO:0000256" key="21">
    <source>
        <dbReference type="ARBA" id="ARBA00023016"/>
    </source>
</evidence>
<dbReference type="SUPFAM" id="SSF56112">
    <property type="entry name" value="Protein kinase-like (PK-like)"/>
    <property type="match status" value="1"/>
</dbReference>
<keyword evidence="27" id="KW-0175">Coiled coil</keyword>
<dbReference type="Pfam" id="PF07714">
    <property type="entry name" value="PK_Tyr_Ser-Thr"/>
    <property type="match status" value="1"/>
</dbReference>
<keyword evidence="20" id="KW-0805">Transcription regulation</keyword>
<keyword evidence="17 26" id="KW-0067">ATP-binding</keyword>
<dbReference type="PRINTS" id="PR00109">
    <property type="entry name" value="TYRKINASE"/>
</dbReference>
<dbReference type="CTD" id="6885"/>
<keyword evidence="14" id="KW-0479">Metal-binding</keyword>
<dbReference type="FunFam" id="3.30.200.20:FF:000152">
    <property type="entry name" value="Mitogen-activated protein kinase kinase kinase 7"/>
    <property type="match status" value="1"/>
</dbReference>
<evidence type="ECO:0000256" key="12">
    <source>
        <dbReference type="ARBA" id="ARBA00022679"/>
    </source>
</evidence>
<dbReference type="GO" id="GO:0005886">
    <property type="term" value="C:plasma membrane"/>
    <property type="evidence" value="ECO:0007669"/>
    <property type="project" value="UniProtKB-SubCell"/>
</dbReference>
<sequence length="686" mass="77389">MANKLQHQVSFAEEIDFSELEFEKVVGKGSFGVVSKAKWRDKHVAVKMIESEEEIKAFRVEVLQLSRVCHPNIVTLYGACTGNPVCLVMEYAEGGSLYNILHGGPPQAIYTAANAMSWALQCAKGVAYLHSMKPRALIHRDLKPANLLLMAGGTVLKICDFGTACDIQTYMTNNKGSAAWMAPEVFEGSNYSEKCDVFSWGIILWEVISRRKPFDEIGGPAFRIMWAVHQGTRPPMIRSTPKPLEKLMTRCWAKEPPHRPSMAEVFRVMSNLIKYFRGYDQPLRYETADTETNKPSFGAVEGELRTQDSSYSTSHTTNTATNSSTIHDTVIRASERTELPQQQQQEGQQTPIVTTQLLRPDVPSRRRSPEYERKRRSADILAYTGSNQDEDEESETSTPKPAYHGFVWPMYRTLPETTTVYTHRRSNSHGKIESFTDIPTLLPAPLQPEPISPMATSHPSSPTITVSSVPKPVPPQRPHSSHLPHSVTAPSHLSAFDPCKQRSNSDNGTYLSIEDQLALSRLTANSVSTSVLSQIGTGMTSQTMGRAGDRPLRSVSLEQKHSGTFEEETVIPMAYMTLDHHLQPLLPNTNSRESQEIFDKHRQAAQELVRVQTEVALLHQRKKELADELDQDWKDQQASFRMVEEHNELLREKESLCEIHKDLRAQLDIIRAQVQRKQKIHNNRRI</sequence>
<evidence type="ECO:0000256" key="25">
    <source>
        <dbReference type="ARBA" id="ARBA00048329"/>
    </source>
</evidence>
<evidence type="ECO:0000256" key="13">
    <source>
        <dbReference type="ARBA" id="ARBA00022703"/>
    </source>
</evidence>
<keyword evidence="22" id="KW-0472">Membrane</keyword>
<evidence type="ECO:0000256" key="6">
    <source>
        <dbReference type="ARBA" id="ARBA00017660"/>
    </source>
</evidence>
<dbReference type="GO" id="GO:0005524">
    <property type="term" value="F:ATP binding"/>
    <property type="evidence" value="ECO:0007669"/>
    <property type="project" value="UniProtKB-UniRule"/>
</dbReference>
<dbReference type="GO" id="GO:0006955">
    <property type="term" value="P:immune response"/>
    <property type="evidence" value="ECO:0007669"/>
    <property type="project" value="TreeGrafter"/>
</dbReference>
<evidence type="ECO:0000256" key="2">
    <source>
        <dbReference type="ARBA" id="ARBA00004413"/>
    </source>
</evidence>
<dbReference type="PANTHER" id="PTHR46716">
    <property type="entry name" value="MITOGEN-ACTIVATED PROTEIN KINASE KINASE KINASE 7"/>
    <property type="match status" value="1"/>
</dbReference>
<dbReference type="GO" id="GO:0046872">
    <property type="term" value="F:metal ion binding"/>
    <property type="evidence" value="ECO:0007669"/>
    <property type="project" value="UniProtKB-KW"/>
</dbReference>
<keyword evidence="9" id="KW-1017">Isopeptide bond</keyword>
<dbReference type="PROSITE" id="PS50011">
    <property type="entry name" value="PROTEIN_KINASE_DOM"/>
    <property type="match status" value="1"/>
</dbReference>
<keyword evidence="8" id="KW-0963">Cytoplasm</keyword>
<dbReference type="FunFam" id="1.10.510.10:FF:000143">
    <property type="entry name" value="Mitogen-activated protein kinase kinase kinase 7"/>
    <property type="match status" value="1"/>
</dbReference>
<dbReference type="OMA" id="ARTQCFA"/>
<evidence type="ECO:0000259" key="29">
    <source>
        <dbReference type="PROSITE" id="PS50011"/>
    </source>
</evidence>
<feature type="domain" description="Protein kinase" evidence="29">
    <location>
        <begin position="20"/>
        <end position="276"/>
    </location>
</feature>
<dbReference type="AlphaFoldDB" id="A0A914A5B7"/>
<feature type="compositionally biased region" description="Low complexity" evidence="28">
    <location>
        <begin position="456"/>
        <end position="470"/>
    </location>
</feature>
<evidence type="ECO:0000256" key="14">
    <source>
        <dbReference type="ARBA" id="ARBA00022723"/>
    </source>
</evidence>
<feature type="compositionally biased region" description="Basic and acidic residues" evidence="28">
    <location>
        <begin position="329"/>
        <end position="338"/>
    </location>
</feature>
<feature type="region of interest" description="Disordered" evidence="28">
    <location>
        <begin position="287"/>
        <end position="403"/>
    </location>
</feature>